<dbReference type="GO" id="GO:0016579">
    <property type="term" value="P:protein deubiquitination"/>
    <property type="evidence" value="ECO:0007669"/>
    <property type="project" value="InterPro"/>
</dbReference>
<dbReference type="InterPro" id="IPR013083">
    <property type="entry name" value="Znf_RING/FYVE/PHD"/>
</dbReference>
<reference evidence="19" key="1">
    <citation type="submission" date="2023-06" db="EMBL/GenBank/DDBJ databases">
        <title>Genomic analysis of the entomopathogenic nematode Steinernema hermaphroditum.</title>
        <authorList>
            <person name="Schwarz E.M."/>
            <person name="Heppert J.K."/>
            <person name="Baniya A."/>
            <person name="Schwartz H.T."/>
            <person name="Tan C.-H."/>
            <person name="Antoshechkin I."/>
            <person name="Sternberg P.W."/>
            <person name="Goodrich-Blair H."/>
            <person name="Dillman A.R."/>
        </authorList>
    </citation>
    <scope>NUCLEOTIDE SEQUENCE</scope>
    <source>
        <strain evidence="19">PS9179</strain>
        <tissue evidence="19">Whole animal</tissue>
    </source>
</reference>
<dbReference type="PROSITE" id="PS50030">
    <property type="entry name" value="UBA"/>
    <property type="match status" value="1"/>
</dbReference>
<dbReference type="PANTHER" id="PTHR24006:SF664">
    <property type="entry name" value="UBIQUITIN CARBOXYL-TERMINAL HYDROLASE"/>
    <property type="match status" value="1"/>
</dbReference>
<dbReference type="InterPro" id="IPR001607">
    <property type="entry name" value="Znf_UBP"/>
</dbReference>
<keyword evidence="8 11" id="KW-0378">Hydrolase</keyword>
<feature type="binding site" evidence="13">
    <location>
        <position position="218"/>
    </location>
    <ligand>
        <name>Zn(2+)</name>
        <dbReference type="ChEBI" id="CHEBI:29105"/>
    </ligand>
</feature>
<evidence type="ECO:0000256" key="15">
    <source>
        <dbReference type="SAM" id="MobiDB-lite"/>
    </source>
</evidence>
<evidence type="ECO:0000256" key="5">
    <source>
        <dbReference type="ARBA" id="ARBA00022737"/>
    </source>
</evidence>
<sequence length="795" mass="89307">MSVDVLGPHPIEGIDVDAAVYAGCRGTTEDSKVYKDECMLCFHSPFHAGGILICLKTFMGFCTRHAAEYSQKTGARIFVKRQMWRLPTEVEEPNNKVITKLAVGVDGGFKESASEVQEKYTLFVYPETEMELGDRRVSNALKDVCDSVVANSGAFRLSMLEDKCNPWEVQRRVTKFASIEQLANNGKIIPESGWICDEEGCGLTENLWLNLSDGTIYCGRQQMVSENTFTVGNGHMRTHYEVTDKKYPLVVKLGTIGNGDADVYSYDASEDDAVEDPNLFEHLAHWGIDALSAKKTEKSTREMELDLNRDWEWERCQENGVLLESVYGPGLTPMINIGSSCYINSTIQTLLQIPEISERYGKRCVEIFEKHGLPNSQEDFDAQMGKLVVALLSGDYSKEGSELNGIKPYQFRRIAGRNHPEFSTGKQQDVEEYLRHLFTKMDESEYSPNPVDAVRFKIERRFEDVASSQIRYSDKEEFILSLCMPEDMASEVKDESGVVRKQIPLSVCLESTFSDSTIDDFKSPVTGEVKGARERIRMKTFPKYLFVQMKKFGFVRNANGIDLKKLDIEVVIDEKLDIESVRGTGIAAGETLLPEDQADTASGEELNKEIMDMLLAMGFSDVACRKAVRATNNSTAQAASDWLMQHLDDPDLNTEDQKTASDGSDAQQVQELSQMFGIPAYKVRYALKMNSNVADNAINWLFSNLDVEIPEEGAKDEEPAQPEKKTEVPKNFDDGRGAYSLVGMISHMGANTHSGHYVAHIKRGDKWILFNDEKVNVSQNTPFGLGYIYLYKRDE</sequence>
<keyword evidence="5" id="KW-0677">Repeat</keyword>
<dbReference type="PANTHER" id="PTHR24006">
    <property type="entry name" value="UBIQUITIN CARBOXYL-TERMINAL HYDROLASE"/>
    <property type="match status" value="1"/>
</dbReference>
<feature type="binding site" evidence="13">
    <location>
        <position position="196"/>
    </location>
    <ligand>
        <name>Zn(2+)</name>
        <dbReference type="ChEBI" id="CHEBI:29105"/>
    </ligand>
</feature>
<organism evidence="19 20">
    <name type="scientific">Steinernema hermaphroditum</name>
    <dbReference type="NCBI Taxonomy" id="289476"/>
    <lineage>
        <taxon>Eukaryota</taxon>
        <taxon>Metazoa</taxon>
        <taxon>Ecdysozoa</taxon>
        <taxon>Nematoda</taxon>
        <taxon>Chromadorea</taxon>
        <taxon>Rhabditida</taxon>
        <taxon>Tylenchina</taxon>
        <taxon>Panagrolaimomorpha</taxon>
        <taxon>Strongyloidoidea</taxon>
        <taxon>Steinernematidae</taxon>
        <taxon>Steinernema</taxon>
    </lineage>
</organism>
<keyword evidence="7 11" id="KW-0833">Ubl conjugation pathway</keyword>
<feature type="domain" description="UBP-type" evidence="18">
    <location>
        <begin position="172"/>
        <end position="290"/>
    </location>
</feature>
<dbReference type="Gene3D" id="1.10.8.10">
    <property type="entry name" value="DNA helicase RuvA subunit, C-terminal domain"/>
    <property type="match status" value="2"/>
</dbReference>
<name>A0AA39M9H7_9BILA</name>
<dbReference type="GO" id="GO:0006508">
    <property type="term" value="P:proteolysis"/>
    <property type="evidence" value="ECO:0007669"/>
    <property type="project" value="UniProtKB-KW"/>
</dbReference>
<keyword evidence="3 11" id="KW-0645">Protease</keyword>
<dbReference type="InterPro" id="IPR016652">
    <property type="entry name" value="Ubiquitinyl_hydrolase"/>
</dbReference>
<evidence type="ECO:0000313" key="20">
    <source>
        <dbReference type="Proteomes" id="UP001175271"/>
    </source>
</evidence>
<comment type="caution">
    <text evidence="19">The sequence shown here is derived from an EMBL/GenBank/DDBJ whole genome shotgun (WGS) entry which is preliminary data.</text>
</comment>
<keyword evidence="20" id="KW-1185">Reference proteome</keyword>
<dbReference type="InterPro" id="IPR028889">
    <property type="entry name" value="USP"/>
</dbReference>
<evidence type="ECO:0000256" key="12">
    <source>
        <dbReference type="PIRSR" id="PIRSR016308-1"/>
    </source>
</evidence>
<dbReference type="SUPFAM" id="SSF54001">
    <property type="entry name" value="Cysteine proteinases"/>
    <property type="match status" value="1"/>
</dbReference>
<dbReference type="SUPFAM" id="SSF46934">
    <property type="entry name" value="UBA-like"/>
    <property type="match status" value="1"/>
</dbReference>
<evidence type="ECO:0000256" key="3">
    <source>
        <dbReference type="ARBA" id="ARBA00022670"/>
    </source>
</evidence>
<keyword evidence="4 11" id="KW-0479">Metal-binding</keyword>
<dbReference type="Pfam" id="PF00627">
    <property type="entry name" value="UBA"/>
    <property type="match status" value="1"/>
</dbReference>
<dbReference type="GO" id="GO:0005829">
    <property type="term" value="C:cytosol"/>
    <property type="evidence" value="ECO:0007669"/>
    <property type="project" value="TreeGrafter"/>
</dbReference>
<evidence type="ECO:0000259" key="16">
    <source>
        <dbReference type="PROSITE" id="PS50030"/>
    </source>
</evidence>
<dbReference type="GO" id="GO:0004843">
    <property type="term" value="F:cysteine-type deubiquitinase activity"/>
    <property type="evidence" value="ECO:0007669"/>
    <property type="project" value="UniProtKB-UniRule"/>
</dbReference>
<dbReference type="InterPro" id="IPR009060">
    <property type="entry name" value="UBA-like_sf"/>
</dbReference>
<dbReference type="GO" id="GO:0008270">
    <property type="term" value="F:zinc ion binding"/>
    <property type="evidence" value="ECO:0007669"/>
    <property type="project" value="UniProtKB-UniRule"/>
</dbReference>
<feature type="domain" description="UBA" evidence="16">
    <location>
        <begin position="605"/>
        <end position="646"/>
    </location>
</feature>
<evidence type="ECO:0000256" key="11">
    <source>
        <dbReference type="PIRNR" id="PIRNR016308"/>
    </source>
</evidence>
<evidence type="ECO:0000256" key="10">
    <source>
        <dbReference type="ARBA" id="ARBA00022833"/>
    </source>
</evidence>
<gene>
    <name evidence="19" type="ORF">QR680_009227</name>
</gene>
<keyword evidence="6 14" id="KW-0863">Zinc-finger</keyword>
<keyword evidence="10 11" id="KW-0862">Zinc</keyword>
<dbReference type="EC" id="3.4.19.12" evidence="11"/>
<dbReference type="Proteomes" id="UP001175271">
    <property type="component" value="Unassembled WGS sequence"/>
</dbReference>
<dbReference type="AlphaFoldDB" id="A0AA39M9H7"/>
<dbReference type="InterPro" id="IPR038765">
    <property type="entry name" value="Papain-like_cys_pep_sf"/>
</dbReference>
<evidence type="ECO:0000259" key="17">
    <source>
        <dbReference type="PROSITE" id="PS50235"/>
    </source>
</evidence>
<evidence type="ECO:0000256" key="1">
    <source>
        <dbReference type="ARBA" id="ARBA00000707"/>
    </source>
</evidence>
<dbReference type="InterPro" id="IPR018200">
    <property type="entry name" value="USP_CS"/>
</dbReference>
<comment type="catalytic activity">
    <reaction evidence="1 11">
        <text>Thiol-dependent hydrolysis of ester, thioester, amide, peptide and isopeptide bonds formed by the C-terminal Gly of ubiquitin (a 76-residue protein attached to proteins as an intracellular targeting signal).</text>
        <dbReference type="EC" id="3.4.19.12"/>
    </reaction>
</comment>
<proteinExistence type="inferred from homology"/>
<dbReference type="Pfam" id="PF17807">
    <property type="entry name" value="zf-UBP_var"/>
    <property type="match status" value="1"/>
</dbReference>
<dbReference type="InterPro" id="IPR015940">
    <property type="entry name" value="UBA"/>
</dbReference>
<dbReference type="Pfam" id="PF00443">
    <property type="entry name" value="UCH"/>
    <property type="match status" value="1"/>
</dbReference>
<dbReference type="InterPro" id="IPR050164">
    <property type="entry name" value="Peptidase_C19"/>
</dbReference>
<evidence type="ECO:0000256" key="7">
    <source>
        <dbReference type="ARBA" id="ARBA00022786"/>
    </source>
</evidence>
<dbReference type="InterPro" id="IPR041432">
    <property type="entry name" value="UBP13_Znf-UBP_var"/>
</dbReference>
<evidence type="ECO:0000259" key="18">
    <source>
        <dbReference type="PROSITE" id="PS50271"/>
    </source>
</evidence>
<evidence type="ECO:0000256" key="6">
    <source>
        <dbReference type="ARBA" id="ARBA00022771"/>
    </source>
</evidence>
<feature type="region of interest" description="Disordered" evidence="15">
    <location>
        <begin position="712"/>
        <end position="733"/>
    </location>
</feature>
<evidence type="ECO:0000256" key="4">
    <source>
        <dbReference type="ARBA" id="ARBA00022723"/>
    </source>
</evidence>
<dbReference type="PROSITE" id="PS00973">
    <property type="entry name" value="USP_2"/>
    <property type="match status" value="1"/>
</dbReference>
<dbReference type="EMBL" id="JAUCMV010000001">
    <property type="protein sequence ID" value="KAK0425479.1"/>
    <property type="molecule type" value="Genomic_DNA"/>
</dbReference>
<dbReference type="InterPro" id="IPR001394">
    <property type="entry name" value="Peptidase_C19_UCH"/>
</dbReference>
<evidence type="ECO:0000256" key="9">
    <source>
        <dbReference type="ARBA" id="ARBA00022807"/>
    </source>
</evidence>
<accession>A0AA39M9H7</accession>
<comment type="similarity">
    <text evidence="2 11">Belongs to the peptidase C19 family.</text>
</comment>
<dbReference type="Gene3D" id="3.90.70.10">
    <property type="entry name" value="Cysteine proteinases"/>
    <property type="match status" value="1"/>
</dbReference>
<dbReference type="PIRSF" id="PIRSF016308">
    <property type="entry name" value="UBP"/>
    <property type="match status" value="1"/>
</dbReference>
<protein>
    <recommendedName>
        <fullName evidence="11">Ubiquitin carboxyl-terminal hydrolase</fullName>
        <ecNumber evidence="11">3.4.19.12</ecNumber>
    </recommendedName>
</protein>
<dbReference type="SMART" id="SM00290">
    <property type="entry name" value="ZnF_UBP"/>
    <property type="match status" value="1"/>
</dbReference>
<dbReference type="SMART" id="SM00165">
    <property type="entry name" value="UBA"/>
    <property type="match status" value="2"/>
</dbReference>
<dbReference type="Pfam" id="PF02148">
    <property type="entry name" value="zf-UBP"/>
    <property type="match status" value="1"/>
</dbReference>
<evidence type="ECO:0000256" key="14">
    <source>
        <dbReference type="PROSITE-ProRule" id="PRU00502"/>
    </source>
</evidence>
<dbReference type="PROSITE" id="PS50235">
    <property type="entry name" value="USP_3"/>
    <property type="match status" value="1"/>
</dbReference>
<evidence type="ECO:0000256" key="2">
    <source>
        <dbReference type="ARBA" id="ARBA00009085"/>
    </source>
</evidence>
<feature type="active site" description="Nucleophile" evidence="12">
    <location>
        <position position="341"/>
    </location>
</feature>
<dbReference type="Gene3D" id="3.30.40.10">
    <property type="entry name" value="Zinc/RING finger domain, C3HC4 (zinc finger)"/>
    <property type="match status" value="2"/>
</dbReference>
<dbReference type="SUPFAM" id="SSF57850">
    <property type="entry name" value="RING/U-box"/>
    <property type="match status" value="1"/>
</dbReference>
<dbReference type="GO" id="GO:0005634">
    <property type="term" value="C:nucleus"/>
    <property type="evidence" value="ECO:0007669"/>
    <property type="project" value="TreeGrafter"/>
</dbReference>
<evidence type="ECO:0000313" key="19">
    <source>
        <dbReference type="EMBL" id="KAK0425479.1"/>
    </source>
</evidence>
<feature type="active site" description="Proton acceptor" evidence="12">
    <location>
        <position position="756"/>
    </location>
</feature>
<evidence type="ECO:0000256" key="8">
    <source>
        <dbReference type="ARBA" id="ARBA00022801"/>
    </source>
</evidence>
<feature type="domain" description="USP" evidence="17">
    <location>
        <begin position="332"/>
        <end position="794"/>
    </location>
</feature>
<dbReference type="PROSITE" id="PS50271">
    <property type="entry name" value="ZF_UBP"/>
    <property type="match status" value="1"/>
</dbReference>
<keyword evidence="9 11" id="KW-0788">Thiol protease</keyword>
<feature type="binding site" evidence="13">
    <location>
        <position position="201"/>
    </location>
    <ligand>
        <name>Zn(2+)</name>
        <dbReference type="ChEBI" id="CHEBI:29105"/>
    </ligand>
</feature>
<feature type="binding site" evidence="13">
    <location>
        <position position="235"/>
    </location>
    <ligand>
        <name>Zn(2+)</name>
        <dbReference type="ChEBI" id="CHEBI:29105"/>
    </ligand>
</feature>
<evidence type="ECO:0000256" key="13">
    <source>
        <dbReference type="PIRSR" id="PIRSR016308-3"/>
    </source>
</evidence>